<organism evidence="5 6">
    <name type="scientific">Paenibacillus montaniterrae</name>
    <dbReference type="NCBI Taxonomy" id="429341"/>
    <lineage>
        <taxon>Bacteria</taxon>
        <taxon>Bacillati</taxon>
        <taxon>Bacillota</taxon>
        <taxon>Bacilli</taxon>
        <taxon>Bacillales</taxon>
        <taxon>Paenibacillaceae</taxon>
        <taxon>Paenibacillus</taxon>
    </lineage>
</organism>
<sequence>MNMEQYGNKILQAASLDEALRHIWHALKLKTSSMIEKIGDKSPHVAGADGQYDDMRYDWWTSGFWPGLLWVMYDMTKEPQYKQAAWSWDDKLERKMLEPNNFHHDVGFQFLPTAVLKYKLTGDEAARRRGLFAANFLAGRFNLAGQFLRAWNQDKLGWSIVDSSLNLSLLFWAAEETQDPRFSHIAKAHASTVVQYFIRADGSVNHIVSFDPESGSFIESLGGQGADHHSSWSRGQAWALYGMANTYRYTGDSKFLHAAQRVAHYFIACLPEDYVPHWDFRASETLEGMPRDTSAAACAASGLIELAQLLPPLEGSVYLRAAKRILLSLSKHYATWMQPEHEAILLEGTGHYPAGQNVNVSLIYGDYYYVEAIAKLCGWSNRTF</sequence>
<evidence type="ECO:0000313" key="5">
    <source>
        <dbReference type="EMBL" id="GIP16080.1"/>
    </source>
</evidence>
<gene>
    <name evidence="5" type="ORF">J40TS1_17220</name>
</gene>
<feature type="binding site" evidence="4">
    <location>
        <position position="162"/>
    </location>
    <ligand>
        <name>substrate</name>
    </ligand>
</feature>
<dbReference type="Gene3D" id="1.50.10.10">
    <property type="match status" value="1"/>
</dbReference>
<dbReference type="InterPro" id="IPR052369">
    <property type="entry name" value="UG_Glycosaminoglycan_Hydrolase"/>
</dbReference>
<feature type="active site" description="Proton donor" evidence="3">
    <location>
        <position position="162"/>
    </location>
</feature>
<reference evidence="5" key="1">
    <citation type="submission" date="2021-03" db="EMBL/GenBank/DDBJ databases">
        <title>Antimicrobial resistance genes in bacteria isolated from Japanese honey, and their potential for conferring macrolide and lincosamide resistance in the American foulbrood pathogen Paenibacillus larvae.</title>
        <authorList>
            <person name="Okamoto M."/>
            <person name="Kumagai M."/>
            <person name="Kanamori H."/>
            <person name="Takamatsu D."/>
        </authorList>
    </citation>
    <scope>NUCLEOTIDE SEQUENCE</scope>
    <source>
        <strain evidence="5">J40TS1</strain>
    </source>
</reference>
<dbReference type="InterPro" id="IPR010905">
    <property type="entry name" value="Glyco_hydro_88"/>
</dbReference>
<feature type="binding site" evidence="4">
    <location>
        <position position="238"/>
    </location>
    <ligand>
        <name>substrate</name>
    </ligand>
</feature>
<evidence type="ECO:0000256" key="3">
    <source>
        <dbReference type="PIRSR" id="PIRSR610905-1"/>
    </source>
</evidence>
<dbReference type="PANTHER" id="PTHR36845:SF1">
    <property type="entry name" value="HYDROLASE, PUTATIVE (AFU_ORTHOLOGUE AFUA_7G05090)-RELATED"/>
    <property type="match status" value="1"/>
</dbReference>
<dbReference type="Pfam" id="PF07470">
    <property type="entry name" value="Glyco_hydro_88"/>
    <property type="match status" value="1"/>
</dbReference>
<dbReference type="AlphaFoldDB" id="A0A919YM94"/>
<dbReference type="GO" id="GO:0052757">
    <property type="term" value="F:chondroitin hydrolase activity"/>
    <property type="evidence" value="ECO:0007669"/>
    <property type="project" value="TreeGrafter"/>
</dbReference>
<comment type="caution">
    <text evidence="5">The sequence shown here is derived from an EMBL/GenBank/DDBJ whole genome shotgun (WGS) entry which is preliminary data.</text>
</comment>
<accession>A0A919YM94</accession>
<dbReference type="Proteomes" id="UP000683139">
    <property type="component" value="Unassembled WGS sequence"/>
</dbReference>
<dbReference type="SUPFAM" id="SSF48208">
    <property type="entry name" value="Six-hairpin glycosidases"/>
    <property type="match status" value="1"/>
</dbReference>
<evidence type="ECO:0000256" key="2">
    <source>
        <dbReference type="ARBA" id="ARBA00038358"/>
    </source>
</evidence>
<comment type="similarity">
    <text evidence="2">Belongs to the glycosyl hydrolase 88 family.</text>
</comment>
<dbReference type="InterPro" id="IPR012341">
    <property type="entry name" value="6hp_glycosidase-like_sf"/>
</dbReference>
<dbReference type="PANTHER" id="PTHR36845">
    <property type="entry name" value="HYDROLASE, PUTATIVE (AFU_ORTHOLOGUE AFUA_7G05090)-RELATED"/>
    <property type="match status" value="1"/>
</dbReference>
<evidence type="ECO:0000256" key="1">
    <source>
        <dbReference type="ARBA" id="ARBA00022801"/>
    </source>
</evidence>
<feature type="binding site" evidence="4">
    <location>
        <position position="105"/>
    </location>
    <ligand>
        <name>substrate</name>
    </ligand>
</feature>
<dbReference type="EMBL" id="BOSE01000002">
    <property type="protein sequence ID" value="GIP16080.1"/>
    <property type="molecule type" value="Genomic_DNA"/>
</dbReference>
<proteinExistence type="inferred from homology"/>
<dbReference type="GO" id="GO:0000272">
    <property type="term" value="P:polysaccharide catabolic process"/>
    <property type="evidence" value="ECO:0007669"/>
    <property type="project" value="TreeGrafter"/>
</dbReference>
<name>A0A919YM94_9BACL</name>
<evidence type="ECO:0000256" key="4">
    <source>
        <dbReference type="PIRSR" id="PIRSR610905-2"/>
    </source>
</evidence>
<feature type="active site" description="Nucleophile" evidence="3">
    <location>
        <position position="105"/>
    </location>
</feature>
<protein>
    <submittedName>
        <fullName evidence="5">Glycosyl hydrolase family 88</fullName>
    </submittedName>
</protein>
<keyword evidence="6" id="KW-1185">Reference proteome</keyword>
<dbReference type="InterPro" id="IPR008928">
    <property type="entry name" value="6-hairpin_glycosidase_sf"/>
</dbReference>
<evidence type="ECO:0000313" key="6">
    <source>
        <dbReference type="Proteomes" id="UP000683139"/>
    </source>
</evidence>
<feature type="binding site" evidence="4">
    <location>
        <position position="234"/>
    </location>
    <ligand>
        <name>substrate</name>
    </ligand>
</feature>
<keyword evidence="1 5" id="KW-0378">Hydrolase</keyword>